<dbReference type="RefSeq" id="WP_245826955.1">
    <property type="nucleotide sequence ID" value="NZ_FWYF01000001.1"/>
</dbReference>
<dbReference type="InterPro" id="IPR058792">
    <property type="entry name" value="Beta-barrel_RND_2"/>
</dbReference>
<dbReference type="PANTHER" id="PTHR30097">
    <property type="entry name" value="CATION EFFLUX SYSTEM PROTEIN CUSB"/>
    <property type="match status" value="1"/>
</dbReference>
<comment type="similarity">
    <text evidence="1">Belongs to the membrane fusion protein (MFP) (TC 8.A.1) family.</text>
</comment>
<evidence type="ECO:0000313" key="6">
    <source>
        <dbReference type="Proteomes" id="UP000192472"/>
    </source>
</evidence>
<dbReference type="GO" id="GO:0030313">
    <property type="term" value="C:cell envelope"/>
    <property type="evidence" value="ECO:0007669"/>
    <property type="project" value="TreeGrafter"/>
</dbReference>
<dbReference type="GO" id="GO:0060003">
    <property type="term" value="P:copper ion export"/>
    <property type="evidence" value="ECO:0007669"/>
    <property type="project" value="TreeGrafter"/>
</dbReference>
<feature type="domain" description="CusB-like beta-barrel" evidence="3">
    <location>
        <begin position="237"/>
        <end position="304"/>
    </location>
</feature>
<dbReference type="Gene3D" id="2.40.50.100">
    <property type="match status" value="1"/>
</dbReference>
<keyword evidence="2" id="KW-0813">Transport</keyword>
<accession>A0A1W2G567</accession>
<dbReference type="Gene3D" id="1.10.287.470">
    <property type="entry name" value="Helix hairpin bin"/>
    <property type="match status" value="1"/>
</dbReference>
<dbReference type="GO" id="GO:0015679">
    <property type="term" value="P:plasma membrane copper ion transport"/>
    <property type="evidence" value="ECO:0007669"/>
    <property type="project" value="TreeGrafter"/>
</dbReference>
<organism evidence="5 6">
    <name type="scientific">Reichenbachiella faecimaris</name>
    <dbReference type="NCBI Taxonomy" id="692418"/>
    <lineage>
        <taxon>Bacteria</taxon>
        <taxon>Pseudomonadati</taxon>
        <taxon>Bacteroidota</taxon>
        <taxon>Cytophagia</taxon>
        <taxon>Cytophagales</taxon>
        <taxon>Reichenbachiellaceae</taxon>
        <taxon>Reichenbachiella</taxon>
    </lineage>
</organism>
<dbReference type="Pfam" id="PF25954">
    <property type="entry name" value="Beta-barrel_RND_2"/>
    <property type="match status" value="1"/>
</dbReference>
<name>A0A1W2G567_REIFA</name>
<dbReference type="SUPFAM" id="SSF111369">
    <property type="entry name" value="HlyD-like secretion proteins"/>
    <property type="match status" value="1"/>
</dbReference>
<dbReference type="Proteomes" id="UP000192472">
    <property type="component" value="Unassembled WGS sequence"/>
</dbReference>
<evidence type="ECO:0000313" key="5">
    <source>
        <dbReference type="EMBL" id="SMD31810.1"/>
    </source>
</evidence>
<evidence type="ECO:0000259" key="4">
    <source>
        <dbReference type="Pfam" id="PF25973"/>
    </source>
</evidence>
<evidence type="ECO:0000256" key="2">
    <source>
        <dbReference type="ARBA" id="ARBA00022448"/>
    </source>
</evidence>
<proteinExistence type="inferred from homology"/>
<sequence>MSITNIKSKILFLPVVILMVACGKPTVTENNDHEEKEGHGDKVHFSVQQFQSLEMKVDTIPRKNLSSYVEANGELEVPPQNEATVTAIIGANVSLIKVIEGDKVRKGQVLAYISHPNLIQLQTDYVNAWNQFHYLEKEYQRQKKLYEEKVGSGKEFQKIQAEFKSMDGTVKGLEAQLRLFGLNTGKIQTGKIYEQVPVKSPIEGFIRLVEVKTGQYVQPQTEMFEVVNIDHIHADLMVFEKDMSKVKKGQKVKFKVESSPDKELEAEIYSVGKAFEQDPKAIHLHAEIENKEGLLIPGMYVRGRILVDEVKAYALPRQGVAQEGEKFYIFSATKEDEGGEIEWEFEPIEVVLGTEDDGWVEIKPLETLNKNSIVAWNNAYYLLAEMKKGEAEHEH</sequence>
<dbReference type="Gene3D" id="2.40.30.170">
    <property type="match status" value="1"/>
</dbReference>
<dbReference type="STRING" id="692418.SAMN04488029_0148"/>
<dbReference type="FunFam" id="2.40.30.170:FF:000010">
    <property type="entry name" value="Efflux RND transporter periplasmic adaptor subunit"/>
    <property type="match status" value="1"/>
</dbReference>
<dbReference type="GO" id="GO:0016020">
    <property type="term" value="C:membrane"/>
    <property type="evidence" value="ECO:0007669"/>
    <property type="project" value="InterPro"/>
</dbReference>
<keyword evidence="6" id="KW-1185">Reference proteome</keyword>
<dbReference type="InterPro" id="IPR058647">
    <property type="entry name" value="BSH_CzcB-like"/>
</dbReference>
<dbReference type="InterPro" id="IPR051909">
    <property type="entry name" value="MFP_Cation_Efflux"/>
</dbReference>
<dbReference type="EMBL" id="FWYF01000001">
    <property type="protein sequence ID" value="SMD31810.1"/>
    <property type="molecule type" value="Genomic_DNA"/>
</dbReference>
<dbReference type="PANTHER" id="PTHR30097:SF4">
    <property type="entry name" value="SLR6042 PROTEIN"/>
    <property type="match status" value="1"/>
</dbReference>
<protein>
    <submittedName>
        <fullName evidence="5">Membrane fusion protein, cobalt-zinc-cadmium efflux system</fullName>
    </submittedName>
</protein>
<evidence type="ECO:0000259" key="3">
    <source>
        <dbReference type="Pfam" id="PF25954"/>
    </source>
</evidence>
<evidence type="ECO:0000256" key="1">
    <source>
        <dbReference type="ARBA" id="ARBA00009477"/>
    </source>
</evidence>
<dbReference type="Pfam" id="PF25973">
    <property type="entry name" value="BSH_CzcB"/>
    <property type="match status" value="1"/>
</dbReference>
<dbReference type="GO" id="GO:0022857">
    <property type="term" value="F:transmembrane transporter activity"/>
    <property type="evidence" value="ECO:0007669"/>
    <property type="project" value="InterPro"/>
</dbReference>
<feature type="domain" description="CzcB-like barrel-sandwich hybrid" evidence="4">
    <location>
        <begin position="83"/>
        <end position="227"/>
    </location>
</feature>
<dbReference type="AlphaFoldDB" id="A0A1W2G567"/>
<gene>
    <name evidence="5" type="ORF">SAMN04488029_0148</name>
</gene>
<reference evidence="5 6" key="1">
    <citation type="submission" date="2017-04" db="EMBL/GenBank/DDBJ databases">
        <authorList>
            <person name="Afonso C.L."/>
            <person name="Miller P.J."/>
            <person name="Scott M.A."/>
            <person name="Spackman E."/>
            <person name="Goraichik I."/>
            <person name="Dimitrov K.M."/>
            <person name="Suarez D.L."/>
            <person name="Swayne D.E."/>
        </authorList>
    </citation>
    <scope>NUCLEOTIDE SEQUENCE [LARGE SCALE GENOMIC DNA]</scope>
    <source>
        <strain evidence="5 6">DSM 26133</strain>
    </source>
</reference>
<dbReference type="NCBIfam" id="TIGR01730">
    <property type="entry name" value="RND_mfp"/>
    <property type="match status" value="1"/>
</dbReference>
<dbReference type="PROSITE" id="PS51257">
    <property type="entry name" value="PROKAR_LIPOPROTEIN"/>
    <property type="match status" value="1"/>
</dbReference>
<dbReference type="InterPro" id="IPR006143">
    <property type="entry name" value="RND_pump_MFP"/>
</dbReference>